<organism evidence="3 4">
    <name type="scientific">Hungatella hathewayi WAL-18680</name>
    <dbReference type="NCBI Taxonomy" id="742737"/>
    <lineage>
        <taxon>Bacteria</taxon>
        <taxon>Bacillati</taxon>
        <taxon>Bacillota</taxon>
        <taxon>Clostridia</taxon>
        <taxon>Lachnospirales</taxon>
        <taxon>Lachnospiraceae</taxon>
        <taxon>Hungatella</taxon>
    </lineage>
</organism>
<dbReference type="HOGENOM" id="CLU_035713_1_0_9"/>
<dbReference type="RefSeq" id="WP_006779127.1">
    <property type="nucleotide sequence ID" value="NZ_CP040506.1"/>
</dbReference>
<dbReference type="InterPro" id="IPR036034">
    <property type="entry name" value="PDZ_sf"/>
</dbReference>
<dbReference type="PATRIC" id="fig|742737.3.peg.1146"/>
<name>G5ICB4_9FIRM</name>
<protein>
    <submittedName>
        <fullName evidence="3">Stage IV sporulation protein B</fullName>
    </submittedName>
</protein>
<dbReference type="InterPro" id="IPR008763">
    <property type="entry name" value="Peptidase_S55"/>
</dbReference>
<dbReference type="Pfam" id="PF17820">
    <property type="entry name" value="PDZ_6"/>
    <property type="match status" value="1"/>
</dbReference>
<keyword evidence="4" id="KW-1185">Reference proteome</keyword>
<keyword evidence="1" id="KW-0812">Transmembrane</keyword>
<evidence type="ECO:0000313" key="3">
    <source>
        <dbReference type="EMBL" id="EHI60851.1"/>
    </source>
</evidence>
<dbReference type="OrthoDB" id="9765242at2"/>
<dbReference type="InterPro" id="IPR014219">
    <property type="entry name" value="SpoIVB"/>
</dbReference>
<dbReference type="Gene3D" id="2.30.42.10">
    <property type="match status" value="1"/>
</dbReference>
<evidence type="ECO:0000256" key="1">
    <source>
        <dbReference type="SAM" id="Phobius"/>
    </source>
</evidence>
<gene>
    <name evidence="3" type="ORF">HMPREF9473_01141</name>
</gene>
<evidence type="ECO:0000259" key="2">
    <source>
        <dbReference type="PROSITE" id="PS51494"/>
    </source>
</evidence>
<dbReference type="NCBIfam" id="TIGR02860">
    <property type="entry name" value="spore_IV_B"/>
    <property type="match status" value="1"/>
</dbReference>
<dbReference type="Pfam" id="PF05580">
    <property type="entry name" value="Peptidase_S55"/>
    <property type="match status" value="1"/>
</dbReference>
<dbReference type="SUPFAM" id="SSF50156">
    <property type="entry name" value="PDZ domain-like"/>
    <property type="match status" value="1"/>
</dbReference>
<dbReference type="MEROPS" id="S55.001"/>
<proteinExistence type="predicted"/>
<feature type="transmembrane region" description="Helical" evidence="1">
    <location>
        <begin position="12"/>
        <end position="30"/>
    </location>
</feature>
<dbReference type="SUPFAM" id="SSF50494">
    <property type="entry name" value="Trypsin-like serine proteases"/>
    <property type="match status" value="1"/>
</dbReference>
<keyword evidence="1" id="KW-0472">Membrane</keyword>
<accession>G5ICB4</accession>
<dbReference type="InterPro" id="IPR041489">
    <property type="entry name" value="PDZ_6"/>
</dbReference>
<dbReference type="Proteomes" id="UP000005384">
    <property type="component" value="Unassembled WGS sequence"/>
</dbReference>
<dbReference type="PROSITE" id="PS51494">
    <property type="entry name" value="SPOIVB"/>
    <property type="match status" value="1"/>
</dbReference>
<keyword evidence="1" id="KW-1133">Transmembrane helix</keyword>
<sequence>MTKRQKFHRYLVWTFWAGILFTIGFTYYYMDRSIPDRLNVVLEEEEAFDFPIPLQATILSESEEVVLGNGSNIPSGEIHIVKNQPFTVCGKQEGSYQIGLKLFGWLQLKEIQVDVVDTRYAIPCGAPIGIYLKSDGVMVIGTGQVTDTTGMIVEPAAGYLQSGDYIEAINGQALQDKEQLVEAVRKLDGSTVSLEVRRGEELMEVAMDPVESEEGGYKLGVWVRSDTQGIGTMTYLDLNGNFGALGHGISDSDTGEVVQISDGSLYETEIMGIEKGSIGKPGVMSGVIYYGPGSGLGNISRNTEEGIFGTVNDKFAKRVNSEPLEIGYRQDVRKGPAVLRSGVSGEIKDYEIEIQKVDYSTSHKNKSLVIKVVDEELLQLTGGIVQGMSGSPIIQDGKLVGAVTHVFIQDSTKGYGIFIENMLDAGGQ</sequence>
<dbReference type="AlphaFoldDB" id="G5ICB4"/>
<comment type="caution">
    <text evidence="3">The sequence shown here is derived from an EMBL/GenBank/DDBJ whole genome shotgun (WGS) entry which is preliminary data.</text>
</comment>
<dbReference type="InterPro" id="IPR009003">
    <property type="entry name" value="Peptidase_S1_PA"/>
</dbReference>
<reference evidence="3 4" key="1">
    <citation type="submission" date="2011-08" db="EMBL/GenBank/DDBJ databases">
        <title>The Genome Sequence of Clostridium hathewayi WAL-18680.</title>
        <authorList>
            <consortium name="The Broad Institute Genome Sequencing Platform"/>
            <person name="Earl A."/>
            <person name="Ward D."/>
            <person name="Feldgarden M."/>
            <person name="Gevers D."/>
            <person name="Finegold S.M."/>
            <person name="Summanen P.H."/>
            <person name="Molitoris D.R."/>
            <person name="Song M."/>
            <person name="Daigneault M."/>
            <person name="Allen-Vercoe E."/>
            <person name="Young S.K."/>
            <person name="Zeng Q."/>
            <person name="Gargeya S."/>
            <person name="Fitzgerald M."/>
            <person name="Haas B."/>
            <person name="Abouelleil A."/>
            <person name="Alvarado L."/>
            <person name="Arachchi H.M."/>
            <person name="Berlin A."/>
            <person name="Brown A."/>
            <person name="Chapman S.B."/>
            <person name="Chen Z."/>
            <person name="Dunbar C."/>
            <person name="Freedman E."/>
            <person name="Gearin G."/>
            <person name="Gellesch M."/>
            <person name="Goldberg J."/>
            <person name="Griggs A."/>
            <person name="Gujja S."/>
            <person name="Heiman D."/>
            <person name="Howarth C."/>
            <person name="Larson L."/>
            <person name="Lui A."/>
            <person name="MacDonald P.J.P."/>
            <person name="Montmayeur A."/>
            <person name="Murphy C."/>
            <person name="Neiman D."/>
            <person name="Pearson M."/>
            <person name="Priest M."/>
            <person name="Roberts A."/>
            <person name="Saif S."/>
            <person name="Shea T."/>
            <person name="Shenoy N."/>
            <person name="Sisk P."/>
            <person name="Stolte C."/>
            <person name="Sykes S."/>
            <person name="Wortman J."/>
            <person name="Nusbaum C."/>
            <person name="Birren B."/>
        </authorList>
    </citation>
    <scope>NUCLEOTIDE SEQUENCE [LARGE SCALE GENOMIC DNA]</scope>
    <source>
        <strain evidence="3 4">WAL-18680</strain>
    </source>
</reference>
<feature type="domain" description="Peptidase S55" evidence="2">
    <location>
        <begin position="201"/>
        <end position="428"/>
    </location>
</feature>
<evidence type="ECO:0000313" key="4">
    <source>
        <dbReference type="Proteomes" id="UP000005384"/>
    </source>
</evidence>
<dbReference type="EMBL" id="ADLN01000010">
    <property type="protein sequence ID" value="EHI60851.1"/>
    <property type="molecule type" value="Genomic_DNA"/>
</dbReference>